<dbReference type="WBParaSite" id="HPBE_0000032401-mRNA-1">
    <property type="protein sequence ID" value="HPBE_0000032401-mRNA-1"/>
    <property type="gene ID" value="HPBE_0000032401"/>
</dbReference>
<evidence type="ECO:0000256" key="3">
    <source>
        <dbReference type="ARBA" id="ARBA00022525"/>
    </source>
</evidence>
<organism evidence="8">
    <name type="scientific">Heligmosomoides polygyrus</name>
    <name type="common">Parasitic roundworm</name>
    <dbReference type="NCBI Taxonomy" id="6339"/>
    <lineage>
        <taxon>Eukaryota</taxon>
        <taxon>Metazoa</taxon>
        <taxon>Ecdysozoa</taxon>
        <taxon>Nematoda</taxon>
        <taxon>Chromadorea</taxon>
        <taxon>Rhabditida</taxon>
        <taxon>Rhabditina</taxon>
        <taxon>Rhabditomorpha</taxon>
        <taxon>Strongyloidea</taxon>
        <taxon>Heligmosomidae</taxon>
        <taxon>Heligmosomoides</taxon>
    </lineage>
</organism>
<evidence type="ECO:0000256" key="7">
    <source>
        <dbReference type="SAM" id="Coils"/>
    </source>
</evidence>
<keyword evidence="9" id="KW-1185">Reference proteome</keyword>
<dbReference type="AlphaFoldDB" id="A0A3P7U868"/>
<keyword evidence="5 7" id="KW-0175">Coiled coil</keyword>
<keyword evidence="4" id="KW-0732">Signal</keyword>
<dbReference type="OrthoDB" id="5786599at2759"/>
<feature type="coiled-coil region" evidence="7">
    <location>
        <begin position="60"/>
        <end position="87"/>
    </location>
</feature>
<keyword evidence="3" id="KW-0964">Secreted</keyword>
<dbReference type="GO" id="GO:0005576">
    <property type="term" value="C:extracellular region"/>
    <property type="evidence" value="ECO:0007669"/>
    <property type="project" value="UniProtKB-SubCell"/>
</dbReference>
<dbReference type="Proteomes" id="UP000050761">
    <property type="component" value="Unassembled WGS sequence"/>
</dbReference>
<evidence type="ECO:0000256" key="1">
    <source>
        <dbReference type="ARBA" id="ARBA00004613"/>
    </source>
</evidence>
<reference evidence="8 9" key="1">
    <citation type="submission" date="2018-11" db="EMBL/GenBank/DDBJ databases">
        <authorList>
            <consortium name="Pathogen Informatics"/>
        </authorList>
    </citation>
    <scope>NUCLEOTIDE SEQUENCE [LARGE SCALE GENOMIC DNA]</scope>
</reference>
<evidence type="ECO:0000313" key="8">
    <source>
        <dbReference type="EMBL" id="VDO18707.1"/>
    </source>
</evidence>
<dbReference type="Gene3D" id="1.20.120.1100">
    <property type="match status" value="1"/>
</dbReference>
<evidence type="ECO:0000313" key="9">
    <source>
        <dbReference type="Proteomes" id="UP000050761"/>
    </source>
</evidence>
<evidence type="ECO:0000256" key="2">
    <source>
        <dbReference type="ARBA" id="ARBA00006648"/>
    </source>
</evidence>
<comment type="similarity">
    <text evidence="2">Belongs to the fatty-acid and retinol-binding protein (FARBP) family.</text>
</comment>
<proteinExistence type="inferred from homology"/>
<sequence length="188" mass="21438">MLTSTKYIPSYVLQPIETATDAEKQQFVDLVNKFHSGELPKVANAQEFVQLIQKEAPLLAAKAQSIYNTYNEKVAQLNEQARNFVKKWEAKWFAAIDTTDREAMLKNMMTLTKEFFADADSLTPETWASLQQQFPEQVKAWNECPQLKALRAFMQNLPADGDLTKDPEALQKLMEIGLNKLMTTETKS</sequence>
<protein>
    <submittedName>
        <fullName evidence="10">TipAS domain-containing protein</fullName>
    </submittedName>
</protein>
<evidence type="ECO:0000256" key="6">
    <source>
        <dbReference type="ARBA" id="ARBA00023121"/>
    </source>
</evidence>
<evidence type="ECO:0000256" key="5">
    <source>
        <dbReference type="ARBA" id="ARBA00023054"/>
    </source>
</evidence>
<keyword evidence="6" id="KW-0446">Lipid-binding</keyword>
<dbReference type="PANTHER" id="PTHR31418">
    <property type="entry name" value="FATTY-ACID AND RETINOL-BINDING PROTEIN 1"/>
    <property type="match status" value="1"/>
</dbReference>
<evidence type="ECO:0000256" key="4">
    <source>
        <dbReference type="ARBA" id="ARBA00022729"/>
    </source>
</evidence>
<evidence type="ECO:0000313" key="10">
    <source>
        <dbReference type="WBParaSite" id="HPBE_0000032401-mRNA-1"/>
    </source>
</evidence>
<accession>A0A3P7U868</accession>
<dbReference type="EMBL" id="UZAH01000208">
    <property type="protein sequence ID" value="VDO18707.1"/>
    <property type="molecule type" value="Genomic_DNA"/>
</dbReference>
<name>A0A3P7U868_HELPZ</name>
<dbReference type="PANTHER" id="PTHR31418:SF6">
    <property type="entry name" value="FATTY ACID_RETINOL BINDING PROTEIN"/>
    <property type="match status" value="1"/>
</dbReference>
<comment type="subcellular location">
    <subcellularLocation>
        <location evidence="1">Secreted</location>
    </subcellularLocation>
</comment>
<gene>
    <name evidence="8" type="ORF">HPBE_LOCUS325</name>
</gene>
<dbReference type="Pfam" id="PF05823">
    <property type="entry name" value="Gp-FAR-1"/>
    <property type="match status" value="1"/>
</dbReference>
<dbReference type="InterPro" id="IPR008632">
    <property type="entry name" value="Gp-FAR-1"/>
</dbReference>
<dbReference type="GO" id="GO:0008289">
    <property type="term" value="F:lipid binding"/>
    <property type="evidence" value="ECO:0007669"/>
    <property type="project" value="UniProtKB-KW"/>
</dbReference>
<reference evidence="10" key="2">
    <citation type="submission" date="2019-09" db="UniProtKB">
        <authorList>
            <consortium name="WormBaseParasite"/>
        </authorList>
    </citation>
    <scope>IDENTIFICATION</scope>
</reference>